<dbReference type="Gene3D" id="3.40.47.10">
    <property type="match status" value="1"/>
</dbReference>
<dbReference type="PROSITE" id="PS00606">
    <property type="entry name" value="KS3_1"/>
    <property type="match status" value="1"/>
</dbReference>
<feature type="non-terminal residue" evidence="3">
    <location>
        <position position="241"/>
    </location>
</feature>
<dbReference type="PANTHER" id="PTHR11712:SF325">
    <property type="entry name" value="3-OXOACYL-(ACYL-CARRIER-PROTEIN) SYNTHASE II FABF"/>
    <property type="match status" value="1"/>
</dbReference>
<dbReference type="GO" id="GO:0006633">
    <property type="term" value="P:fatty acid biosynthetic process"/>
    <property type="evidence" value="ECO:0007669"/>
    <property type="project" value="InterPro"/>
</dbReference>
<sequence>MGAVSPYGKGVDTFIESLIDGKSAISAVANLADIKGLRSKVAGLVKDIDPKEIPRKYRRSMSNMSIYATLACREALDQARLNAEQCASGQMGVAIGSTIGSTQASQEFFDKFLSTGGLEQMKSTVFFKIMNHSCAANVSQFLGITGRTVSPSAACSTSCQAIGYGYEMIAFGKQDFMLCGGTDEYHPLSTGTFDILNAASVKFNDQPYRTPRPFDRDRDGVVCSEGSGILLLESLDTARRR</sequence>
<dbReference type="PROSITE" id="PS52004">
    <property type="entry name" value="KS3_2"/>
    <property type="match status" value="1"/>
</dbReference>
<dbReference type="InterPro" id="IPR018201">
    <property type="entry name" value="Ketoacyl_synth_AS"/>
</dbReference>
<dbReference type="InterPro" id="IPR000794">
    <property type="entry name" value="Beta-ketoacyl_synthase"/>
</dbReference>
<dbReference type="InterPro" id="IPR016039">
    <property type="entry name" value="Thiolase-like"/>
</dbReference>
<dbReference type="InterPro" id="IPR014030">
    <property type="entry name" value="Ketoacyl_synth_N"/>
</dbReference>
<dbReference type="EMBL" id="BART01024807">
    <property type="protein sequence ID" value="GAG93149.1"/>
    <property type="molecule type" value="Genomic_DNA"/>
</dbReference>
<gene>
    <name evidence="3" type="ORF">S01H4_44693</name>
</gene>
<accession>X1BB70</accession>
<dbReference type="SUPFAM" id="SSF53901">
    <property type="entry name" value="Thiolase-like"/>
    <property type="match status" value="1"/>
</dbReference>
<protein>
    <recommendedName>
        <fullName evidence="2">Ketosynthase family 3 (KS3) domain-containing protein</fullName>
    </recommendedName>
</protein>
<comment type="caution">
    <text evidence="3">The sequence shown here is derived from an EMBL/GenBank/DDBJ whole genome shotgun (WGS) entry which is preliminary data.</text>
</comment>
<evidence type="ECO:0000256" key="1">
    <source>
        <dbReference type="ARBA" id="ARBA00022679"/>
    </source>
</evidence>
<dbReference type="GO" id="GO:0005829">
    <property type="term" value="C:cytosol"/>
    <property type="evidence" value="ECO:0007669"/>
    <property type="project" value="TreeGrafter"/>
</dbReference>
<dbReference type="GO" id="GO:0004315">
    <property type="term" value="F:3-oxoacyl-[acyl-carrier-protein] synthase activity"/>
    <property type="evidence" value="ECO:0007669"/>
    <property type="project" value="InterPro"/>
</dbReference>
<organism evidence="3">
    <name type="scientific">marine sediment metagenome</name>
    <dbReference type="NCBI Taxonomy" id="412755"/>
    <lineage>
        <taxon>unclassified sequences</taxon>
        <taxon>metagenomes</taxon>
        <taxon>ecological metagenomes</taxon>
    </lineage>
</organism>
<dbReference type="PANTHER" id="PTHR11712">
    <property type="entry name" value="POLYKETIDE SYNTHASE-RELATED"/>
    <property type="match status" value="1"/>
</dbReference>
<reference evidence="3" key="1">
    <citation type="journal article" date="2014" name="Front. Microbiol.">
        <title>High frequency of phylogenetically diverse reductive dehalogenase-homologous genes in deep subseafloor sedimentary metagenomes.</title>
        <authorList>
            <person name="Kawai M."/>
            <person name="Futagami T."/>
            <person name="Toyoda A."/>
            <person name="Takaki Y."/>
            <person name="Nishi S."/>
            <person name="Hori S."/>
            <person name="Arai W."/>
            <person name="Tsubouchi T."/>
            <person name="Morono Y."/>
            <person name="Uchiyama I."/>
            <person name="Ito T."/>
            <person name="Fujiyama A."/>
            <person name="Inagaki F."/>
            <person name="Takami H."/>
        </authorList>
    </citation>
    <scope>NUCLEOTIDE SEQUENCE</scope>
    <source>
        <strain evidence="3">Expedition CK06-06</strain>
    </source>
</reference>
<dbReference type="InterPro" id="IPR020841">
    <property type="entry name" value="PKS_Beta-ketoAc_synthase_dom"/>
</dbReference>
<evidence type="ECO:0000259" key="2">
    <source>
        <dbReference type="PROSITE" id="PS52004"/>
    </source>
</evidence>
<dbReference type="Pfam" id="PF00109">
    <property type="entry name" value="ketoacyl-synt"/>
    <property type="match status" value="1"/>
</dbReference>
<proteinExistence type="predicted"/>
<name>X1BB70_9ZZZZ</name>
<dbReference type="AlphaFoldDB" id="X1BB70"/>
<evidence type="ECO:0000313" key="3">
    <source>
        <dbReference type="EMBL" id="GAG93149.1"/>
    </source>
</evidence>
<keyword evidence="1" id="KW-0808">Transferase</keyword>
<feature type="domain" description="Ketosynthase family 3 (KS3)" evidence="2">
    <location>
        <begin position="1"/>
        <end position="241"/>
    </location>
</feature>